<name>A0AAW6TXH8_9BACT</name>
<evidence type="ECO:0000313" key="7">
    <source>
        <dbReference type="EMBL" id="MDI6449305.1"/>
    </source>
</evidence>
<dbReference type="InterPro" id="IPR020084">
    <property type="entry name" value="NUDIX_hydrolase_CS"/>
</dbReference>
<dbReference type="PANTHER" id="PTHR42904:SF12">
    <property type="entry name" value="ADP-RIBOSE PYROPHOSPHATASE-RELATED"/>
    <property type="match status" value="1"/>
</dbReference>
<dbReference type="GO" id="GO:0006742">
    <property type="term" value="P:NADP+ catabolic process"/>
    <property type="evidence" value="ECO:0007669"/>
    <property type="project" value="TreeGrafter"/>
</dbReference>
<comment type="similarity">
    <text evidence="5">Belongs to the Nudix hydrolase family.</text>
</comment>
<organism evidence="7 8">
    <name type="scientific">Anaerobaca lacustris</name>
    <dbReference type="NCBI Taxonomy" id="3044600"/>
    <lineage>
        <taxon>Bacteria</taxon>
        <taxon>Pseudomonadati</taxon>
        <taxon>Planctomycetota</taxon>
        <taxon>Phycisphaerae</taxon>
        <taxon>Sedimentisphaerales</taxon>
        <taxon>Anaerobacaceae</taxon>
        <taxon>Anaerobaca</taxon>
    </lineage>
</organism>
<sequence>MDAWNDRGGVLRYCLKCGAAALRMIGGTQLYCDSCGFEFYLNPAAAVAALIPDSQGRLLIVERAQEPRKGTWDLPGGFADPGESAEDTLRREVREEIGLEITHLRYLCSFPNSYEYMGVRYATMDLGFVCNVEDATAACAAEEEVARVLLVSPTEIDPARFGFPSVARIVERYRAAGTGRLGSVDSEPL</sequence>
<dbReference type="PROSITE" id="PS51462">
    <property type="entry name" value="NUDIX"/>
    <property type="match status" value="1"/>
</dbReference>
<dbReference type="Proteomes" id="UP001431776">
    <property type="component" value="Unassembled WGS sequence"/>
</dbReference>
<protein>
    <submittedName>
        <fullName evidence="7">NUDIX domain-containing protein</fullName>
    </submittedName>
</protein>
<proteinExistence type="inferred from homology"/>
<feature type="domain" description="Nudix hydrolase" evidence="6">
    <location>
        <begin position="40"/>
        <end position="174"/>
    </location>
</feature>
<dbReference type="InterPro" id="IPR015797">
    <property type="entry name" value="NUDIX_hydrolase-like_dom_sf"/>
</dbReference>
<dbReference type="PROSITE" id="PS00893">
    <property type="entry name" value="NUDIX_BOX"/>
    <property type="match status" value="1"/>
</dbReference>
<evidence type="ECO:0000313" key="8">
    <source>
        <dbReference type="Proteomes" id="UP001431776"/>
    </source>
</evidence>
<reference evidence="7" key="1">
    <citation type="submission" date="2023-05" db="EMBL/GenBank/DDBJ databases">
        <title>Anaerotaeda fermentans gen. nov., sp. nov., a novel anaerobic planctomycete of the new family within the order Sedimentisphaerales isolated from Taman Peninsula, Russia.</title>
        <authorList>
            <person name="Khomyakova M.A."/>
            <person name="Merkel A.Y."/>
            <person name="Slobodkin A.I."/>
        </authorList>
    </citation>
    <scope>NUCLEOTIDE SEQUENCE</scope>
    <source>
        <strain evidence="7">M17dextr</strain>
    </source>
</reference>
<evidence type="ECO:0000256" key="5">
    <source>
        <dbReference type="RuleBase" id="RU003476"/>
    </source>
</evidence>
<dbReference type="PANTHER" id="PTHR42904">
    <property type="entry name" value="NUDIX HYDROLASE, NUDC SUBFAMILY"/>
    <property type="match status" value="1"/>
</dbReference>
<dbReference type="GO" id="GO:0035529">
    <property type="term" value="F:NADH pyrophosphatase activity"/>
    <property type="evidence" value="ECO:0007669"/>
    <property type="project" value="TreeGrafter"/>
</dbReference>
<dbReference type="GO" id="GO:0046872">
    <property type="term" value="F:metal ion binding"/>
    <property type="evidence" value="ECO:0007669"/>
    <property type="project" value="UniProtKB-KW"/>
</dbReference>
<evidence type="ECO:0000256" key="1">
    <source>
        <dbReference type="ARBA" id="ARBA00001946"/>
    </source>
</evidence>
<dbReference type="InterPro" id="IPR000086">
    <property type="entry name" value="NUDIX_hydrolase_dom"/>
</dbReference>
<comment type="cofactor">
    <cofactor evidence="1">
        <name>Mg(2+)</name>
        <dbReference type="ChEBI" id="CHEBI:18420"/>
    </cofactor>
</comment>
<dbReference type="GO" id="GO:0019677">
    <property type="term" value="P:NAD+ catabolic process"/>
    <property type="evidence" value="ECO:0007669"/>
    <property type="project" value="TreeGrafter"/>
</dbReference>
<evidence type="ECO:0000259" key="6">
    <source>
        <dbReference type="PROSITE" id="PS51462"/>
    </source>
</evidence>
<keyword evidence="4" id="KW-0460">Magnesium</keyword>
<evidence type="ECO:0000256" key="2">
    <source>
        <dbReference type="ARBA" id="ARBA00022723"/>
    </source>
</evidence>
<comment type="caution">
    <text evidence="7">The sequence shown here is derived from an EMBL/GenBank/DDBJ whole genome shotgun (WGS) entry which is preliminary data.</text>
</comment>
<evidence type="ECO:0000256" key="3">
    <source>
        <dbReference type="ARBA" id="ARBA00022801"/>
    </source>
</evidence>
<dbReference type="Gene3D" id="3.90.79.10">
    <property type="entry name" value="Nucleoside Triphosphate Pyrophosphohydrolase"/>
    <property type="match status" value="1"/>
</dbReference>
<dbReference type="AlphaFoldDB" id="A0AAW6TXH8"/>
<accession>A0AAW6TXH8</accession>
<keyword evidence="8" id="KW-1185">Reference proteome</keyword>
<dbReference type="GO" id="GO:0005829">
    <property type="term" value="C:cytosol"/>
    <property type="evidence" value="ECO:0007669"/>
    <property type="project" value="TreeGrafter"/>
</dbReference>
<dbReference type="EMBL" id="JASCXX010000009">
    <property type="protein sequence ID" value="MDI6449305.1"/>
    <property type="molecule type" value="Genomic_DNA"/>
</dbReference>
<dbReference type="Pfam" id="PF00293">
    <property type="entry name" value="NUDIX"/>
    <property type="match status" value="1"/>
</dbReference>
<evidence type="ECO:0000256" key="4">
    <source>
        <dbReference type="ARBA" id="ARBA00022842"/>
    </source>
</evidence>
<keyword evidence="2" id="KW-0479">Metal-binding</keyword>
<dbReference type="InterPro" id="IPR050241">
    <property type="entry name" value="NAD-cap_RNA_hydrolase_NudC"/>
</dbReference>
<keyword evidence="3 5" id="KW-0378">Hydrolase</keyword>
<dbReference type="SUPFAM" id="SSF55811">
    <property type="entry name" value="Nudix"/>
    <property type="match status" value="1"/>
</dbReference>
<dbReference type="RefSeq" id="WP_349244711.1">
    <property type="nucleotide sequence ID" value="NZ_JASCXX010000009.1"/>
</dbReference>
<dbReference type="PRINTS" id="PR00502">
    <property type="entry name" value="NUDIXFAMILY"/>
</dbReference>
<gene>
    <name evidence="7" type="ORF">QJ522_09650</name>
</gene>
<dbReference type="InterPro" id="IPR020476">
    <property type="entry name" value="Nudix_hydrolase"/>
</dbReference>
<dbReference type="CDD" id="cd04681">
    <property type="entry name" value="NUDIX_Hydrolase"/>
    <property type="match status" value="1"/>
</dbReference>